<sequence length="86" mass="9807">MKNLKKTPFAIIYLLLIITAFYLGSVLNSFSLNLCYSEAMASLSSQSKSMINSNDQNKKHQFESMLNSLPLNGYETDCEKVRRIIH</sequence>
<reference evidence="2 3" key="1">
    <citation type="submission" date="2013-06" db="EMBL/GenBank/DDBJ databases">
        <title>The Genome Sequence of Acinetobacter rudis CIP 110305.</title>
        <authorList>
            <consortium name="The Broad Institute Genome Sequencing Platform"/>
            <consortium name="The Broad Institute Genome Sequencing Center for Infectious Disease"/>
            <person name="Cerqueira G."/>
            <person name="Feldgarden M."/>
            <person name="Courvalin P."/>
            <person name="Perichon B."/>
            <person name="Grillot-Courvalin C."/>
            <person name="Clermont D."/>
            <person name="Rocha E."/>
            <person name="Yoon E.-J."/>
            <person name="Nemec A."/>
            <person name="Young S.K."/>
            <person name="Zeng Q."/>
            <person name="Gargeya S."/>
            <person name="Fitzgerald M."/>
            <person name="Abouelleil A."/>
            <person name="Alvarado L."/>
            <person name="Berlin A.M."/>
            <person name="Chapman S.B."/>
            <person name="Dewar J."/>
            <person name="Goldberg J."/>
            <person name="Griggs A."/>
            <person name="Gujja S."/>
            <person name="Hansen M."/>
            <person name="Howarth C."/>
            <person name="Imamovic A."/>
            <person name="Larimer J."/>
            <person name="McCowan C."/>
            <person name="Murphy C."/>
            <person name="Pearson M."/>
            <person name="Priest M."/>
            <person name="Roberts A."/>
            <person name="Saif S."/>
            <person name="Shea T."/>
            <person name="Sykes S."/>
            <person name="Wortman J."/>
            <person name="Nusbaum C."/>
            <person name="Birren B."/>
        </authorList>
    </citation>
    <scope>NUCLEOTIDE SEQUENCE [LARGE SCALE GENOMIC DNA]</scope>
    <source>
        <strain evidence="2 3">CIP 110305</strain>
    </source>
</reference>
<evidence type="ECO:0000256" key="1">
    <source>
        <dbReference type="SAM" id="Phobius"/>
    </source>
</evidence>
<keyword evidence="1" id="KW-0472">Membrane</keyword>
<keyword evidence="3" id="KW-1185">Reference proteome</keyword>
<keyword evidence="1" id="KW-0812">Transmembrane</keyword>
<name>S3MVY8_9GAMM</name>
<organism evidence="2 3">
    <name type="scientific">Acinetobacter rudis CIP 110305</name>
    <dbReference type="NCBI Taxonomy" id="421052"/>
    <lineage>
        <taxon>Bacteria</taxon>
        <taxon>Pseudomonadati</taxon>
        <taxon>Pseudomonadota</taxon>
        <taxon>Gammaproteobacteria</taxon>
        <taxon>Moraxellales</taxon>
        <taxon>Moraxellaceae</taxon>
        <taxon>Acinetobacter</taxon>
    </lineage>
</organism>
<comment type="caution">
    <text evidence="2">The sequence shown here is derived from an EMBL/GenBank/DDBJ whole genome shotgun (WGS) entry which is preliminary data.</text>
</comment>
<dbReference type="AlphaFoldDB" id="S3MVY8"/>
<dbReference type="RefSeq" id="WP_016656695.1">
    <property type="nucleotide sequence ID" value="NZ_KE340353.1"/>
</dbReference>
<protein>
    <submittedName>
        <fullName evidence="2">Uncharacterized protein</fullName>
    </submittedName>
</protein>
<keyword evidence="1" id="KW-1133">Transmembrane helix</keyword>
<dbReference type="HOGENOM" id="CLU_2490741_0_0_6"/>
<evidence type="ECO:0000313" key="3">
    <source>
        <dbReference type="Proteomes" id="UP000014568"/>
    </source>
</evidence>
<dbReference type="EMBL" id="ATGI01000031">
    <property type="protein sequence ID" value="EPF71945.1"/>
    <property type="molecule type" value="Genomic_DNA"/>
</dbReference>
<dbReference type="Proteomes" id="UP000014568">
    <property type="component" value="Unassembled WGS sequence"/>
</dbReference>
<feature type="transmembrane region" description="Helical" evidence="1">
    <location>
        <begin position="12"/>
        <end position="32"/>
    </location>
</feature>
<dbReference type="OrthoDB" id="7068111at2"/>
<accession>S3MVY8</accession>
<gene>
    <name evidence="2" type="ORF">F945_02291</name>
</gene>
<evidence type="ECO:0000313" key="2">
    <source>
        <dbReference type="EMBL" id="EPF71945.1"/>
    </source>
</evidence>
<proteinExistence type="predicted"/>